<name>A0A1Y3EC55_9BILA</name>
<proteinExistence type="predicted"/>
<evidence type="ECO:0000313" key="2">
    <source>
        <dbReference type="Proteomes" id="UP000243006"/>
    </source>
</evidence>
<protein>
    <submittedName>
        <fullName evidence="1">Uncharacterized protein</fullName>
    </submittedName>
</protein>
<organism evidence="1 2">
    <name type="scientific">Trichinella nativa</name>
    <dbReference type="NCBI Taxonomy" id="6335"/>
    <lineage>
        <taxon>Eukaryota</taxon>
        <taxon>Metazoa</taxon>
        <taxon>Ecdysozoa</taxon>
        <taxon>Nematoda</taxon>
        <taxon>Enoplea</taxon>
        <taxon>Dorylaimia</taxon>
        <taxon>Trichinellida</taxon>
        <taxon>Trichinellidae</taxon>
        <taxon>Trichinella</taxon>
    </lineage>
</organism>
<evidence type="ECO:0000313" key="1">
    <source>
        <dbReference type="EMBL" id="OUC42585.1"/>
    </source>
</evidence>
<dbReference type="Proteomes" id="UP000243006">
    <property type="component" value="Unassembled WGS sequence"/>
</dbReference>
<dbReference type="AlphaFoldDB" id="A0A1Y3EC55"/>
<gene>
    <name evidence="1" type="ORF">D917_02811</name>
</gene>
<reference evidence="1 2" key="1">
    <citation type="submission" date="2015-04" db="EMBL/GenBank/DDBJ databases">
        <title>Draft genome of the roundworm Trichinella nativa.</title>
        <authorList>
            <person name="Mitreva M."/>
        </authorList>
    </citation>
    <scope>NUCLEOTIDE SEQUENCE [LARGE SCALE GENOMIC DNA]</scope>
    <source>
        <strain evidence="1 2">ISS45</strain>
    </source>
</reference>
<sequence length="132" mass="15133">MTVSRVMNHDDSYNRLQLAEIKCCFKIRISPTNNSRQKATTVTILKIYTNCKIVGKIAREPEALRKWPSTGNLVPSHSTASIGVRINQYTGGLENPVPVDRIDRLGHFFMSIQTYLYIYTEIKRINQFISII</sequence>
<accession>A0A1Y3EC55</accession>
<comment type="caution">
    <text evidence="1">The sequence shown here is derived from an EMBL/GenBank/DDBJ whole genome shotgun (WGS) entry which is preliminary data.</text>
</comment>
<dbReference type="EMBL" id="LVZM01017348">
    <property type="protein sequence ID" value="OUC42585.1"/>
    <property type="molecule type" value="Genomic_DNA"/>
</dbReference>